<keyword evidence="3 6" id="KW-0812">Transmembrane</keyword>
<comment type="subcellular location">
    <subcellularLocation>
        <location evidence="1">Cell membrane</location>
        <topology evidence="1">Multi-pass membrane protein</topology>
    </subcellularLocation>
</comment>
<evidence type="ECO:0000259" key="7">
    <source>
        <dbReference type="Pfam" id="PF00482"/>
    </source>
</evidence>
<evidence type="ECO:0000256" key="2">
    <source>
        <dbReference type="ARBA" id="ARBA00022475"/>
    </source>
</evidence>
<evidence type="ECO:0000256" key="4">
    <source>
        <dbReference type="ARBA" id="ARBA00022989"/>
    </source>
</evidence>
<dbReference type="OrthoDB" id="9810662at2"/>
<protein>
    <submittedName>
        <fullName evidence="8">Flp pilus assembly protein TadC</fullName>
    </submittedName>
</protein>
<keyword evidence="5 6" id="KW-0472">Membrane</keyword>
<evidence type="ECO:0000256" key="5">
    <source>
        <dbReference type="ARBA" id="ARBA00023136"/>
    </source>
</evidence>
<dbReference type="STRING" id="1123069.ruthe_00431"/>
<dbReference type="PATRIC" id="fig|1123069.3.peg.394"/>
<comment type="caution">
    <text evidence="8">The sequence shown here is derived from an EMBL/GenBank/DDBJ whole genome shotgun (WGS) entry which is preliminary data.</text>
</comment>
<dbReference type="Proteomes" id="UP000015346">
    <property type="component" value="Unassembled WGS sequence"/>
</dbReference>
<feature type="transmembrane region" description="Helical" evidence="6">
    <location>
        <begin position="114"/>
        <end position="135"/>
    </location>
</feature>
<dbReference type="AlphaFoldDB" id="S9R6Q4"/>
<evidence type="ECO:0000313" key="9">
    <source>
        <dbReference type="Proteomes" id="UP000015346"/>
    </source>
</evidence>
<dbReference type="HOGENOM" id="CLU_056917_0_1_5"/>
<feature type="transmembrane region" description="Helical" evidence="6">
    <location>
        <begin position="147"/>
        <end position="166"/>
    </location>
</feature>
<name>S9R6Q4_9RHOB</name>
<dbReference type="InterPro" id="IPR018076">
    <property type="entry name" value="T2SS_GspF_dom"/>
</dbReference>
<gene>
    <name evidence="8" type="ORF">ruthe_00431</name>
</gene>
<evidence type="ECO:0000256" key="3">
    <source>
        <dbReference type="ARBA" id="ARBA00022692"/>
    </source>
</evidence>
<reference evidence="8 9" key="1">
    <citation type="journal article" date="2013" name="Stand. Genomic Sci.">
        <title>Genome sequence of the reddish-pigmented Rubellimicrobium thermophilum type strain (DSM 16684(T)), a member of the Roseobacter clade.</title>
        <authorList>
            <person name="Fiebig A."/>
            <person name="Riedel T."/>
            <person name="Gronow S."/>
            <person name="Petersen J."/>
            <person name="Klenk H.P."/>
            <person name="Goker M."/>
        </authorList>
    </citation>
    <scope>NUCLEOTIDE SEQUENCE [LARGE SCALE GENOMIC DNA]</scope>
    <source>
        <strain evidence="8 9">DSM 16684</strain>
    </source>
</reference>
<dbReference type="EMBL" id="AOLV01000006">
    <property type="protein sequence ID" value="EPX87567.1"/>
    <property type="molecule type" value="Genomic_DNA"/>
</dbReference>
<keyword evidence="2" id="KW-1003">Cell membrane</keyword>
<accession>S9R6Q4</accession>
<proteinExistence type="predicted"/>
<dbReference type="PANTHER" id="PTHR35007:SF2">
    <property type="entry name" value="PILUS ASSEMBLE PROTEIN"/>
    <property type="match status" value="1"/>
</dbReference>
<keyword evidence="9" id="KW-1185">Reference proteome</keyword>
<dbReference type="PANTHER" id="PTHR35007">
    <property type="entry name" value="INTEGRAL MEMBRANE PROTEIN-RELATED"/>
    <property type="match status" value="1"/>
</dbReference>
<feature type="transmembrane region" description="Helical" evidence="6">
    <location>
        <begin position="20"/>
        <end position="41"/>
    </location>
</feature>
<dbReference type="RefSeq" id="WP_021096540.1">
    <property type="nucleotide sequence ID" value="NZ_KE557320.1"/>
</dbReference>
<dbReference type="Pfam" id="PF00482">
    <property type="entry name" value="T2SSF"/>
    <property type="match status" value="1"/>
</dbReference>
<feature type="domain" description="Type II secretion system protein GspF" evidence="7">
    <location>
        <begin position="185"/>
        <end position="313"/>
    </location>
</feature>
<evidence type="ECO:0000256" key="6">
    <source>
        <dbReference type="SAM" id="Phobius"/>
    </source>
</evidence>
<sequence length="336" mass="37402">MPFLEPVNAWLVSLFGPFGPLMAVGMLGVAMVLLALPALLTRPKDPLERLRERQRDITLAQEKQERLRRSQGKDKLERYSSFLEPQNEKEYSAVRLKLLQAGYRTHNAVRIYHFMQFALGLGLLVLGLLYALYTAFASETGLSTRSLILYTILPAAIGYMAPRYWVTRRQALRKEAITNAFPDSLDMMLVCVEAGQSLDQSIVRVARELRSGFPDLADEYELVSWELKAGKDKTLVLRDLSERCGVPDVASFVTVLIQSQQFGTSIAEALRVYASEMRDKRVMRAEEKANTLPTKMTLATMMLTVPPLLLILIGPSIYEIYVTLGGGVAGAGGGIP</sequence>
<dbReference type="GO" id="GO:0005886">
    <property type="term" value="C:plasma membrane"/>
    <property type="evidence" value="ECO:0007669"/>
    <property type="project" value="UniProtKB-SubCell"/>
</dbReference>
<evidence type="ECO:0000256" key="1">
    <source>
        <dbReference type="ARBA" id="ARBA00004651"/>
    </source>
</evidence>
<evidence type="ECO:0000313" key="8">
    <source>
        <dbReference type="EMBL" id="EPX87567.1"/>
    </source>
</evidence>
<organism evidence="8 9">
    <name type="scientific">Rubellimicrobium thermophilum DSM 16684</name>
    <dbReference type="NCBI Taxonomy" id="1123069"/>
    <lineage>
        <taxon>Bacteria</taxon>
        <taxon>Pseudomonadati</taxon>
        <taxon>Pseudomonadota</taxon>
        <taxon>Alphaproteobacteria</taxon>
        <taxon>Rhodobacterales</taxon>
        <taxon>Roseobacteraceae</taxon>
        <taxon>Rubellimicrobium</taxon>
    </lineage>
</organism>
<keyword evidence="4 6" id="KW-1133">Transmembrane helix</keyword>